<dbReference type="PANTHER" id="PTHR32071">
    <property type="entry name" value="TRANSCRIPTIONAL REGULATORY PROTEIN"/>
    <property type="match status" value="1"/>
</dbReference>
<keyword evidence="2" id="KW-0067">ATP-binding</keyword>
<dbReference type="InterPro" id="IPR058031">
    <property type="entry name" value="AAA_lid_NorR"/>
</dbReference>
<evidence type="ECO:0000256" key="1">
    <source>
        <dbReference type="ARBA" id="ARBA00022741"/>
    </source>
</evidence>
<dbReference type="Pfam" id="PF00158">
    <property type="entry name" value="Sigma54_activat"/>
    <property type="match status" value="1"/>
</dbReference>
<evidence type="ECO:0000256" key="2">
    <source>
        <dbReference type="ARBA" id="ARBA00022840"/>
    </source>
</evidence>
<dbReference type="PROSITE" id="PS50112">
    <property type="entry name" value="PAS"/>
    <property type="match status" value="2"/>
</dbReference>
<evidence type="ECO:0000256" key="4">
    <source>
        <dbReference type="ARBA" id="ARBA00023125"/>
    </source>
</evidence>
<feature type="domain" description="PAC" evidence="8">
    <location>
        <begin position="62"/>
        <end position="115"/>
    </location>
</feature>
<accession>A0ABS2NUB7</accession>
<dbReference type="PRINTS" id="PR01590">
    <property type="entry name" value="HTHFIS"/>
</dbReference>
<comment type="caution">
    <text evidence="9">The sequence shown here is derived from an EMBL/GenBank/DDBJ whole genome shotgun (WGS) entry which is preliminary data.</text>
</comment>
<dbReference type="Pfam" id="PF02954">
    <property type="entry name" value="HTH_8"/>
    <property type="match status" value="1"/>
</dbReference>
<dbReference type="InterPro" id="IPR035965">
    <property type="entry name" value="PAS-like_dom_sf"/>
</dbReference>
<feature type="domain" description="Sigma-54 factor interaction" evidence="6">
    <location>
        <begin position="253"/>
        <end position="483"/>
    </location>
</feature>
<keyword evidence="5" id="KW-0804">Transcription</keyword>
<dbReference type="InterPro" id="IPR009057">
    <property type="entry name" value="Homeodomain-like_sf"/>
</dbReference>
<dbReference type="CDD" id="cd00130">
    <property type="entry name" value="PAS"/>
    <property type="match status" value="1"/>
</dbReference>
<dbReference type="InterPro" id="IPR025944">
    <property type="entry name" value="Sigma_54_int_dom_CS"/>
</dbReference>
<dbReference type="InterPro" id="IPR003593">
    <property type="entry name" value="AAA+_ATPase"/>
</dbReference>
<dbReference type="SUPFAM" id="SSF55785">
    <property type="entry name" value="PYP-like sensor domain (PAS domain)"/>
    <property type="match status" value="2"/>
</dbReference>
<evidence type="ECO:0000259" key="7">
    <source>
        <dbReference type="PROSITE" id="PS50112"/>
    </source>
</evidence>
<proteinExistence type="predicted"/>
<sequence length="575" mass="64671">MKKELDVILNSTHDAMIAVDIEGKITLFNRAAEVITGFNEEDVLGKPIAEVITSTRLPYVLNSGEPELNQKQPMGNTVIITSRLPVKDEAGKVIGAVAVFRDISEIMDLTDEIYKLKEFHSLLEAIFNSTQDAITVCDEKGIHVLVNPAYSRLTGLARQEIIGKPATADIARGESIHMQVISTKKPVKNARLKVGPHGKEVVADAAPIIVDGHLRGSVGVLHDLTEIKKLNNELMKAKQIIRKLEARYTFDDIIAKDEGMLTAIEKAKEASLTPVTVLLRGESGTGKELFAHAIHNMSNRKYNQFVRVNCAAISQSLLESELFGYEEGAFTGARKGGKIGFFEEAHGGTIFLDEIGEIPISTQAKLLRVLQEKEVIRVGGTNPINIDVRVIAATNLPLEKAIEEGEFREDLYYRLNVFPIFIPPLRERKKDIYPLIIHLIKKFNEEYGRNGEDISPEAMEKLLDYDWPGNVRELQNYIGRAIINLRYHEKYITVDRLPMFFDNDKILMKDRKQKTVIQLQEGNDKSLRAIVEEIERDTIVASLKKNNGNRTLTAKALDVSLRNLYYKIEKYNIEL</sequence>
<dbReference type="Pfam" id="PF25601">
    <property type="entry name" value="AAA_lid_14"/>
    <property type="match status" value="1"/>
</dbReference>
<dbReference type="InterPro" id="IPR025943">
    <property type="entry name" value="Sigma_54_int_dom_ATP-bd_2"/>
</dbReference>
<dbReference type="Proteomes" id="UP001314796">
    <property type="component" value="Unassembled WGS sequence"/>
</dbReference>
<dbReference type="SUPFAM" id="SSF46689">
    <property type="entry name" value="Homeodomain-like"/>
    <property type="match status" value="1"/>
</dbReference>
<evidence type="ECO:0000313" key="9">
    <source>
        <dbReference type="EMBL" id="MBM7616179.1"/>
    </source>
</evidence>
<dbReference type="PROSITE" id="PS00688">
    <property type="entry name" value="SIGMA54_INTERACT_3"/>
    <property type="match status" value="1"/>
</dbReference>
<keyword evidence="1" id="KW-0547">Nucleotide-binding</keyword>
<feature type="domain" description="PAS" evidence="7">
    <location>
        <begin position="119"/>
        <end position="175"/>
    </location>
</feature>
<protein>
    <submittedName>
        <fullName evidence="9">PAS domain S-box-containing protein</fullName>
    </submittedName>
</protein>
<dbReference type="InterPro" id="IPR000700">
    <property type="entry name" value="PAS-assoc_C"/>
</dbReference>
<dbReference type="Gene3D" id="1.10.10.60">
    <property type="entry name" value="Homeodomain-like"/>
    <property type="match status" value="1"/>
</dbReference>
<dbReference type="InterPro" id="IPR025662">
    <property type="entry name" value="Sigma_54_int_dom_ATP-bd_1"/>
</dbReference>
<gene>
    <name evidence="9" type="ORF">JOC73_002755</name>
</gene>
<evidence type="ECO:0000256" key="5">
    <source>
        <dbReference type="ARBA" id="ARBA00023163"/>
    </source>
</evidence>
<feature type="domain" description="PAS" evidence="7">
    <location>
        <begin position="1"/>
        <end position="52"/>
    </location>
</feature>
<name>A0ABS2NUB7_9FIRM</name>
<dbReference type="RefSeq" id="WP_204404144.1">
    <property type="nucleotide sequence ID" value="NZ_JAFBEE010000026.1"/>
</dbReference>
<evidence type="ECO:0000256" key="3">
    <source>
        <dbReference type="ARBA" id="ARBA00023015"/>
    </source>
</evidence>
<keyword evidence="3" id="KW-0805">Transcription regulation</keyword>
<keyword evidence="4" id="KW-0238">DNA-binding</keyword>
<dbReference type="InterPro" id="IPR027417">
    <property type="entry name" value="P-loop_NTPase"/>
</dbReference>
<dbReference type="SMART" id="SM00382">
    <property type="entry name" value="AAA"/>
    <property type="match status" value="1"/>
</dbReference>
<dbReference type="InterPro" id="IPR002078">
    <property type="entry name" value="Sigma_54_int"/>
</dbReference>
<evidence type="ECO:0000313" key="10">
    <source>
        <dbReference type="Proteomes" id="UP001314796"/>
    </source>
</evidence>
<reference evidence="9 10" key="1">
    <citation type="submission" date="2021-01" db="EMBL/GenBank/DDBJ databases">
        <title>Genomic Encyclopedia of Type Strains, Phase IV (KMG-IV): sequencing the most valuable type-strain genomes for metagenomic binning, comparative biology and taxonomic classification.</title>
        <authorList>
            <person name="Goeker M."/>
        </authorList>
    </citation>
    <scope>NUCLEOTIDE SEQUENCE [LARGE SCALE GENOMIC DNA]</scope>
    <source>
        <strain evidence="9 10">DSM 25890</strain>
    </source>
</reference>
<dbReference type="InterPro" id="IPR002197">
    <property type="entry name" value="HTH_Fis"/>
</dbReference>
<dbReference type="Gene3D" id="1.10.8.60">
    <property type="match status" value="1"/>
</dbReference>
<dbReference type="InterPro" id="IPR000014">
    <property type="entry name" value="PAS"/>
</dbReference>
<evidence type="ECO:0000259" key="8">
    <source>
        <dbReference type="PROSITE" id="PS50113"/>
    </source>
</evidence>
<evidence type="ECO:0000259" key="6">
    <source>
        <dbReference type="PROSITE" id="PS50045"/>
    </source>
</evidence>
<dbReference type="PROSITE" id="PS00675">
    <property type="entry name" value="SIGMA54_INTERACT_1"/>
    <property type="match status" value="1"/>
</dbReference>
<dbReference type="SUPFAM" id="SSF52540">
    <property type="entry name" value="P-loop containing nucleoside triphosphate hydrolases"/>
    <property type="match status" value="1"/>
</dbReference>
<dbReference type="PANTHER" id="PTHR32071:SF121">
    <property type="entry name" value="SIGMA L-DEPENDENT TRANSCRIPTIONAL REGULATOR YQIR-RELATED"/>
    <property type="match status" value="1"/>
</dbReference>
<dbReference type="PROSITE" id="PS50113">
    <property type="entry name" value="PAC"/>
    <property type="match status" value="1"/>
</dbReference>
<dbReference type="Gene3D" id="3.40.50.300">
    <property type="entry name" value="P-loop containing nucleotide triphosphate hydrolases"/>
    <property type="match status" value="1"/>
</dbReference>
<dbReference type="Pfam" id="PF00989">
    <property type="entry name" value="PAS"/>
    <property type="match status" value="2"/>
</dbReference>
<dbReference type="CDD" id="cd00009">
    <property type="entry name" value="AAA"/>
    <property type="match status" value="1"/>
</dbReference>
<keyword evidence="10" id="KW-1185">Reference proteome</keyword>
<dbReference type="NCBIfam" id="TIGR00229">
    <property type="entry name" value="sensory_box"/>
    <property type="match status" value="2"/>
</dbReference>
<dbReference type="PROSITE" id="PS00676">
    <property type="entry name" value="SIGMA54_INTERACT_2"/>
    <property type="match status" value="1"/>
</dbReference>
<organism evidence="9 10">
    <name type="scientific">Alkaliphilus hydrothermalis</name>
    <dbReference type="NCBI Taxonomy" id="1482730"/>
    <lineage>
        <taxon>Bacteria</taxon>
        <taxon>Bacillati</taxon>
        <taxon>Bacillota</taxon>
        <taxon>Clostridia</taxon>
        <taxon>Peptostreptococcales</taxon>
        <taxon>Natronincolaceae</taxon>
        <taxon>Alkaliphilus</taxon>
    </lineage>
</organism>
<dbReference type="EMBL" id="JAFBEE010000026">
    <property type="protein sequence ID" value="MBM7616179.1"/>
    <property type="molecule type" value="Genomic_DNA"/>
</dbReference>
<dbReference type="PROSITE" id="PS50045">
    <property type="entry name" value="SIGMA54_INTERACT_4"/>
    <property type="match status" value="1"/>
</dbReference>
<dbReference type="SMART" id="SM00091">
    <property type="entry name" value="PAS"/>
    <property type="match status" value="2"/>
</dbReference>
<dbReference type="InterPro" id="IPR013767">
    <property type="entry name" value="PAS_fold"/>
</dbReference>
<dbReference type="Gene3D" id="3.30.450.20">
    <property type="entry name" value="PAS domain"/>
    <property type="match status" value="2"/>
</dbReference>